<accession>A0ABW4YLU8</accession>
<dbReference type="Proteomes" id="UP001597362">
    <property type="component" value="Unassembled WGS sequence"/>
</dbReference>
<dbReference type="EMBL" id="JBHUHO010000031">
    <property type="protein sequence ID" value="MFD2116661.1"/>
    <property type="molecule type" value="Genomic_DNA"/>
</dbReference>
<keyword evidence="1" id="KW-0732">Signal</keyword>
<sequence length="463" mass="51199">MKMIMKSLTSLTVMFILLISFSGISSASIDSTVEKGNITENTISVPGYTVSKGNIQKVLGSEDYSDYIAEEELIHRAELLIDNLTLNGDDVNFNGFVSYNSTDIPLQLNGKLYSSREQSDGIKSYVGDLIENNANFKVLHFKIKTNDKADTSLISTDLRNKANFKLYLQDDKGDIWYFEEELNNLDVDTSKISTDGSHVDSLLDGNWFEQILEPAKSYKVTNEGINLFSTHPYLKACSTVYYSEVPFGFDVAQFYFCPKVEGDIVDVGTSGSANWTTRLTVAEHVRVNGKPTTGVEQSYKIGGVTSGGIQTLGTIAAGQNTKITSRLIGGLYKKSSSEVSVNWPVIVGYFTKNIPYYAAGKSAYDVLTSISYSTTTTTVNNNTYQNVVGNVSGYSYKIDKSGYLNDESHYLDLGVLVSTWDSTKTKNESTTAYVNWKFDVSFLGSKVDTSDWKIPINYKVNVN</sequence>
<evidence type="ECO:0000256" key="1">
    <source>
        <dbReference type="SAM" id="SignalP"/>
    </source>
</evidence>
<keyword evidence="3" id="KW-1185">Reference proteome</keyword>
<name>A0ABW4YLU8_9BACL</name>
<evidence type="ECO:0000313" key="2">
    <source>
        <dbReference type="EMBL" id="MFD2116661.1"/>
    </source>
</evidence>
<proteinExistence type="predicted"/>
<protein>
    <submittedName>
        <fullName evidence="2">Uncharacterized protein</fullName>
    </submittedName>
</protein>
<organism evidence="2 3">
    <name type="scientific">Paenibacillus yanchengensis</name>
    <dbReference type="NCBI Taxonomy" id="2035833"/>
    <lineage>
        <taxon>Bacteria</taxon>
        <taxon>Bacillati</taxon>
        <taxon>Bacillota</taxon>
        <taxon>Bacilli</taxon>
        <taxon>Bacillales</taxon>
        <taxon>Paenibacillaceae</taxon>
        <taxon>Paenibacillus</taxon>
    </lineage>
</organism>
<reference evidence="3" key="1">
    <citation type="journal article" date="2019" name="Int. J. Syst. Evol. Microbiol.">
        <title>The Global Catalogue of Microorganisms (GCM) 10K type strain sequencing project: providing services to taxonomists for standard genome sequencing and annotation.</title>
        <authorList>
            <consortium name="The Broad Institute Genomics Platform"/>
            <consortium name="The Broad Institute Genome Sequencing Center for Infectious Disease"/>
            <person name="Wu L."/>
            <person name="Ma J."/>
        </authorList>
    </citation>
    <scope>NUCLEOTIDE SEQUENCE [LARGE SCALE GENOMIC DNA]</scope>
    <source>
        <strain evidence="3">GH52</strain>
    </source>
</reference>
<comment type="caution">
    <text evidence="2">The sequence shown here is derived from an EMBL/GenBank/DDBJ whole genome shotgun (WGS) entry which is preliminary data.</text>
</comment>
<feature type="chain" id="PRO_5046008415" evidence="1">
    <location>
        <begin position="28"/>
        <end position="463"/>
    </location>
</feature>
<gene>
    <name evidence="2" type="ORF">ACFSJH_13110</name>
</gene>
<dbReference type="RefSeq" id="WP_377773070.1">
    <property type="nucleotide sequence ID" value="NZ_JBHUHO010000031.1"/>
</dbReference>
<feature type="signal peptide" evidence="1">
    <location>
        <begin position="1"/>
        <end position="27"/>
    </location>
</feature>
<evidence type="ECO:0000313" key="3">
    <source>
        <dbReference type="Proteomes" id="UP001597362"/>
    </source>
</evidence>